<organism evidence="1 2">
    <name type="scientific">Azospirillum palustre</name>
    <dbReference type="NCBI Taxonomy" id="2044885"/>
    <lineage>
        <taxon>Bacteria</taxon>
        <taxon>Pseudomonadati</taxon>
        <taxon>Pseudomonadota</taxon>
        <taxon>Alphaproteobacteria</taxon>
        <taxon>Rhodospirillales</taxon>
        <taxon>Azospirillaceae</taxon>
        <taxon>Azospirillum</taxon>
    </lineage>
</organism>
<keyword evidence="2" id="KW-1185">Reference proteome</keyword>
<protein>
    <submittedName>
        <fullName evidence="1">Uncharacterized protein</fullName>
    </submittedName>
</protein>
<dbReference type="OrthoDB" id="7304666at2"/>
<reference evidence="2" key="1">
    <citation type="submission" date="2017-10" db="EMBL/GenBank/DDBJ databases">
        <authorList>
            <person name="Kravchenko I.K."/>
            <person name="Grouzdev D.S."/>
        </authorList>
    </citation>
    <scope>NUCLEOTIDE SEQUENCE [LARGE SCALE GENOMIC DNA]</scope>
    <source>
        <strain evidence="2">B2</strain>
    </source>
</reference>
<accession>A0A2B8B8J6</accession>
<sequence>MCGTVEEGRYSPWMVADLTTAERALLTGVRQWFRAGTAGAMASMRIGLNVAGVPNTALLPLFALLGTFAVAGARRPEIRCPACSRISIDEAALLDSLAAVQGGDAEVAIQLFDRWLPPVALLMATDAMAELGGVLDGARIFLPRRRAARLVTSANSPTMGDMAMAAE</sequence>
<evidence type="ECO:0000313" key="2">
    <source>
        <dbReference type="Proteomes" id="UP000225379"/>
    </source>
</evidence>
<evidence type="ECO:0000313" key="1">
    <source>
        <dbReference type="EMBL" id="PGH53883.1"/>
    </source>
</evidence>
<name>A0A2B8B8J6_9PROT</name>
<comment type="caution">
    <text evidence="1">The sequence shown here is derived from an EMBL/GenBank/DDBJ whole genome shotgun (WGS) entry which is preliminary data.</text>
</comment>
<gene>
    <name evidence="1" type="ORF">CRT60_29025</name>
</gene>
<dbReference type="EMBL" id="PDKW01000043">
    <property type="protein sequence ID" value="PGH53883.1"/>
    <property type="molecule type" value="Genomic_DNA"/>
</dbReference>
<proteinExistence type="predicted"/>
<dbReference type="AlphaFoldDB" id="A0A2B8B8J6"/>
<dbReference type="RefSeq" id="WP_098739934.1">
    <property type="nucleotide sequence ID" value="NZ_PDKW01000043.1"/>
</dbReference>
<dbReference type="Proteomes" id="UP000225379">
    <property type="component" value="Unassembled WGS sequence"/>
</dbReference>